<proteinExistence type="predicted"/>
<organism evidence="2 3">
    <name type="scientific">Rhizophagus irregularis</name>
    <dbReference type="NCBI Taxonomy" id="588596"/>
    <lineage>
        <taxon>Eukaryota</taxon>
        <taxon>Fungi</taxon>
        <taxon>Fungi incertae sedis</taxon>
        <taxon>Mucoromycota</taxon>
        <taxon>Glomeromycotina</taxon>
        <taxon>Glomeromycetes</taxon>
        <taxon>Glomerales</taxon>
        <taxon>Glomeraceae</taxon>
        <taxon>Rhizophagus</taxon>
    </lineage>
</organism>
<protein>
    <submittedName>
        <fullName evidence="2">Uncharacterized protein</fullName>
    </submittedName>
</protein>
<evidence type="ECO:0000313" key="2">
    <source>
        <dbReference type="EMBL" id="CAB5374702.1"/>
    </source>
</evidence>
<evidence type="ECO:0000313" key="3">
    <source>
        <dbReference type="Proteomes" id="UP000684084"/>
    </source>
</evidence>
<accession>A0A916EBD8</accession>
<dbReference type="Proteomes" id="UP000684084">
    <property type="component" value="Unassembled WGS sequence"/>
</dbReference>
<feature type="region of interest" description="Disordered" evidence="1">
    <location>
        <begin position="78"/>
        <end position="97"/>
    </location>
</feature>
<gene>
    <name evidence="2" type="ORF">CHRIB12_LOCUS14573</name>
</gene>
<name>A0A916EBD8_9GLOM</name>
<dbReference type="EMBL" id="CAGKOT010000033">
    <property type="protein sequence ID" value="CAB5374702.1"/>
    <property type="molecule type" value="Genomic_DNA"/>
</dbReference>
<reference evidence="2" key="1">
    <citation type="submission" date="2020-05" db="EMBL/GenBank/DDBJ databases">
        <authorList>
            <person name="Rincon C."/>
            <person name="Sanders R I."/>
            <person name="Robbins C."/>
            <person name="Chaturvedi A."/>
        </authorList>
    </citation>
    <scope>NUCLEOTIDE SEQUENCE</scope>
    <source>
        <strain evidence="2">CHB12</strain>
    </source>
</reference>
<dbReference type="OrthoDB" id="2390206at2759"/>
<dbReference type="AlphaFoldDB" id="A0A916EBD8"/>
<comment type="caution">
    <text evidence="2">The sequence shown here is derived from an EMBL/GenBank/DDBJ whole genome shotgun (WGS) entry which is preliminary data.</text>
</comment>
<sequence>MMMIKSPMILKSENELFSEKLIRKPGLYELKPSPAEAIMELKSSKKSWINYFIGESSRSTKPEFRKFTQKPAILDNIQDPKTGISRSSAQSRPKIPSAIPSGVLRFITSSTISQRSC</sequence>
<evidence type="ECO:0000256" key="1">
    <source>
        <dbReference type="SAM" id="MobiDB-lite"/>
    </source>
</evidence>